<accession>C0EFR4</accession>
<evidence type="ECO:0000313" key="2">
    <source>
        <dbReference type="Proteomes" id="UP000003340"/>
    </source>
</evidence>
<protein>
    <submittedName>
        <fullName evidence="1">Uncharacterized protein</fullName>
    </submittedName>
</protein>
<reference evidence="1 2" key="2">
    <citation type="submission" date="2009-02" db="EMBL/GenBank/DDBJ databases">
        <title>Draft genome sequence of Clostridium methylpentosum (DSM 5476).</title>
        <authorList>
            <person name="Sudarsanam P."/>
            <person name="Ley R."/>
            <person name="Guruge J."/>
            <person name="Turnbaugh P.J."/>
            <person name="Mahowald M."/>
            <person name="Liep D."/>
            <person name="Gordon J."/>
        </authorList>
    </citation>
    <scope>NUCLEOTIDE SEQUENCE [LARGE SCALE GENOMIC DNA]</scope>
    <source>
        <strain evidence="1 2">DSM 5476</strain>
    </source>
</reference>
<organism evidence="1 2">
    <name type="scientific">[Clostridium] methylpentosum DSM 5476</name>
    <dbReference type="NCBI Taxonomy" id="537013"/>
    <lineage>
        <taxon>Bacteria</taxon>
        <taxon>Bacillati</taxon>
        <taxon>Bacillota</taxon>
        <taxon>Clostridia</taxon>
        <taxon>Eubacteriales</taxon>
        <taxon>Oscillospiraceae</taxon>
        <taxon>Oscillospiraceae incertae sedis</taxon>
    </lineage>
</organism>
<reference evidence="1 2" key="1">
    <citation type="submission" date="2009-01" db="EMBL/GenBank/DDBJ databases">
        <authorList>
            <person name="Fulton L."/>
            <person name="Clifton S."/>
            <person name="Fulton B."/>
            <person name="Xu J."/>
            <person name="Minx P."/>
            <person name="Pepin K.H."/>
            <person name="Johnson M."/>
            <person name="Bhonagiri V."/>
            <person name="Nash W.E."/>
            <person name="Mardis E.R."/>
            <person name="Wilson R.K."/>
        </authorList>
    </citation>
    <scope>NUCLEOTIDE SEQUENCE [LARGE SCALE GENOMIC DNA]</scope>
    <source>
        <strain evidence="1 2">DSM 5476</strain>
    </source>
</reference>
<dbReference type="EMBL" id="ACEC01000093">
    <property type="protein sequence ID" value="EEG29693.1"/>
    <property type="molecule type" value="Genomic_DNA"/>
</dbReference>
<dbReference type="STRING" id="537013.CLOSTMETH_02706"/>
<dbReference type="HOGENOM" id="CLU_3307451_0_0_9"/>
<proteinExistence type="predicted"/>
<gene>
    <name evidence="1" type="ORF">CLOSTMETH_02706</name>
</gene>
<sequence length="39" mass="4647">MHRGKDGRILIFKATVDLLRGRHYNTNRNHPKIGKTREF</sequence>
<evidence type="ECO:0000313" key="1">
    <source>
        <dbReference type="EMBL" id="EEG29693.1"/>
    </source>
</evidence>
<comment type="caution">
    <text evidence="1">The sequence shown here is derived from an EMBL/GenBank/DDBJ whole genome shotgun (WGS) entry which is preliminary data.</text>
</comment>
<dbReference type="Proteomes" id="UP000003340">
    <property type="component" value="Unassembled WGS sequence"/>
</dbReference>
<dbReference type="AlphaFoldDB" id="C0EFR4"/>
<keyword evidence="2" id="KW-1185">Reference proteome</keyword>
<name>C0EFR4_9FIRM</name>